<dbReference type="InterPro" id="IPR010985">
    <property type="entry name" value="Ribbon_hlx_hlx"/>
</dbReference>
<dbReference type="Pfam" id="PF03869">
    <property type="entry name" value="Arc"/>
    <property type="match status" value="1"/>
</dbReference>
<reference evidence="3 4" key="1">
    <citation type="journal article" date="2004" name="Appl. Environ. Microbiol.">
        <title>Mineralization of individual congeners of linear alkylbenzenesulfonate by defined pairs of heterotrophic bacteria.</title>
        <authorList>
            <person name="Schleheck D."/>
            <person name="Knepper T.P."/>
            <person name="Fischer K."/>
            <person name="Cook A.M."/>
        </authorList>
    </citation>
    <scope>NUCLEOTIDE SEQUENCE [LARGE SCALE GENOMIC DNA]</scope>
    <source>
        <strain evidence="4">DSM 14801 / SPH-1</strain>
    </source>
</reference>
<dbReference type="STRING" id="398578.Daci_3472"/>
<evidence type="ECO:0000256" key="1">
    <source>
        <dbReference type="SAM" id="MobiDB-lite"/>
    </source>
</evidence>
<dbReference type="Proteomes" id="UP000000784">
    <property type="component" value="Chromosome"/>
</dbReference>
<dbReference type="EMBL" id="CP000884">
    <property type="protein sequence ID" value="ABX36108.1"/>
    <property type="molecule type" value="Genomic_DNA"/>
</dbReference>
<evidence type="ECO:0000313" key="3">
    <source>
        <dbReference type="EMBL" id="ABX36108.1"/>
    </source>
</evidence>
<dbReference type="InterPro" id="IPR013321">
    <property type="entry name" value="Arc_rbn_hlx_hlx"/>
</dbReference>
<evidence type="ECO:0000259" key="2">
    <source>
        <dbReference type="Pfam" id="PF03869"/>
    </source>
</evidence>
<keyword evidence="4" id="KW-1185">Reference proteome</keyword>
<reference evidence="4" key="2">
    <citation type="submission" date="2007-11" db="EMBL/GenBank/DDBJ databases">
        <title>Complete sequence of Delftia acidovorans DSM 14801 / SPH-1.</title>
        <authorList>
            <person name="Copeland A."/>
            <person name="Lucas S."/>
            <person name="Lapidus A."/>
            <person name="Barry K."/>
            <person name="Glavina del Rio T."/>
            <person name="Dalin E."/>
            <person name="Tice H."/>
            <person name="Pitluck S."/>
            <person name="Lowry S."/>
            <person name="Clum A."/>
            <person name="Schmutz J."/>
            <person name="Larimer F."/>
            <person name="Land M."/>
            <person name="Hauser L."/>
            <person name="Kyrpides N."/>
            <person name="Kim E."/>
            <person name="Schleheck D."/>
            <person name="Richardson P."/>
        </authorList>
    </citation>
    <scope>NUCLEOTIDE SEQUENCE [LARGE SCALE GENOMIC DNA]</scope>
    <source>
        <strain evidence="4">DSM 14801 / SPH-1</strain>
    </source>
</reference>
<dbReference type="InterPro" id="IPR005569">
    <property type="entry name" value="Arc_DNA-bd_dom"/>
</dbReference>
<name>A9C2G4_DELAS</name>
<dbReference type="GO" id="GO:0006355">
    <property type="term" value="P:regulation of DNA-templated transcription"/>
    <property type="evidence" value="ECO:0007669"/>
    <property type="project" value="InterPro"/>
</dbReference>
<gene>
    <name evidence="3" type="ordered locus">Daci_3472</name>
</gene>
<feature type="domain" description="Arc-like DNA binding" evidence="2">
    <location>
        <begin position="33"/>
        <end position="74"/>
    </location>
</feature>
<sequence length="157" mass="17590">MLCQLGIMSTRHESEFASGRYHRPMQRKPFPSETQERFIVRFPDGMRDRISEVAKAGHRSMNAEIVARIRRSFELDEAGDMAQTGPDLDVAELKKEIARLCRLLQEHKDAAAGLFEAHKEAVVAEALKRLRSEAGEAASLPKATGDSVQARRTSKKT</sequence>
<dbReference type="KEGG" id="dac:Daci_3472"/>
<protein>
    <submittedName>
        <fullName evidence="3">Arc domain protein DNA binding domain protein</fullName>
    </submittedName>
</protein>
<dbReference type="Gene3D" id="1.10.1220.10">
    <property type="entry name" value="Met repressor-like"/>
    <property type="match status" value="1"/>
</dbReference>
<dbReference type="GO" id="GO:0003677">
    <property type="term" value="F:DNA binding"/>
    <property type="evidence" value="ECO:0007669"/>
    <property type="project" value="InterPro"/>
</dbReference>
<dbReference type="eggNOG" id="ENOG5033BNF">
    <property type="taxonomic scope" value="Bacteria"/>
</dbReference>
<dbReference type="AlphaFoldDB" id="A9C2G4"/>
<proteinExistence type="predicted"/>
<feature type="region of interest" description="Disordered" evidence="1">
    <location>
        <begin position="134"/>
        <end position="157"/>
    </location>
</feature>
<dbReference type="SUPFAM" id="SSF47598">
    <property type="entry name" value="Ribbon-helix-helix"/>
    <property type="match status" value="1"/>
</dbReference>
<evidence type="ECO:0000313" key="4">
    <source>
        <dbReference type="Proteomes" id="UP000000784"/>
    </source>
</evidence>
<organism evidence="3 4">
    <name type="scientific">Delftia acidovorans (strain DSM 14801 / SPH-1)</name>
    <dbReference type="NCBI Taxonomy" id="398578"/>
    <lineage>
        <taxon>Bacteria</taxon>
        <taxon>Pseudomonadati</taxon>
        <taxon>Pseudomonadota</taxon>
        <taxon>Betaproteobacteria</taxon>
        <taxon>Burkholderiales</taxon>
        <taxon>Comamonadaceae</taxon>
        <taxon>Delftia</taxon>
    </lineage>
</organism>
<dbReference type="HOGENOM" id="CLU_1903266_0_0_4"/>
<accession>A9C2G4</accession>